<dbReference type="AlphaFoldDB" id="A0A6M3K1D9"/>
<organism evidence="1">
    <name type="scientific">viral metagenome</name>
    <dbReference type="NCBI Taxonomy" id="1070528"/>
    <lineage>
        <taxon>unclassified sequences</taxon>
        <taxon>metagenomes</taxon>
        <taxon>organismal metagenomes</taxon>
    </lineage>
</organism>
<protein>
    <submittedName>
        <fullName evidence="1">Uncharacterized protein</fullName>
    </submittedName>
</protein>
<gene>
    <name evidence="1" type="ORF">MM415A01765_0015</name>
    <name evidence="2" type="ORF">MM415B09447_0007</name>
</gene>
<reference evidence="1" key="1">
    <citation type="submission" date="2020-03" db="EMBL/GenBank/DDBJ databases">
        <title>The deep terrestrial virosphere.</title>
        <authorList>
            <person name="Holmfeldt K."/>
            <person name="Nilsson E."/>
            <person name="Simone D."/>
            <person name="Lopez-Fernandez M."/>
            <person name="Wu X."/>
            <person name="de Brujin I."/>
            <person name="Lundin D."/>
            <person name="Andersson A."/>
            <person name="Bertilsson S."/>
            <person name="Dopson M."/>
        </authorList>
    </citation>
    <scope>NUCLEOTIDE SEQUENCE</scope>
    <source>
        <strain evidence="1">MM415A01765</strain>
        <strain evidence="2">MM415B09447</strain>
    </source>
</reference>
<dbReference type="EMBL" id="MT143390">
    <property type="protein sequence ID" value="QJA96335.1"/>
    <property type="molecule type" value="Genomic_DNA"/>
</dbReference>
<sequence>MSNKFPLLYKELIRDAVEDERQRCVDMFIKWGIENLSLHDLELLEHFVTEWLEVENER</sequence>
<evidence type="ECO:0000313" key="1">
    <source>
        <dbReference type="EMBL" id="QJA75518.1"/>
    </source>
</evidence>
<proteinExistence type="predicted"/>
<name>A0A6M3K1D9_9ZZZZ</name>
<accession>A0A6M3K1D9</accession>
<evidence type="ECO:0000313" key="2">
    <source>
        <dbReference type="EMBL" id="QJA96335.1"/>
    </source>
</evidence>
<dbReference type="EMBL" id="MT142168">
    <property type="protein sequence ID" value="QJA75518.1"/>
    <property type="molecule type" value="Genomic_DNA"/>
</dbReference>